<evidence type="ECO:0000256" key="5">
    <source>
        <dbReference type="SAM" id="SignalP"/>
    </source>
</evidence>
<dbReference type="NCBIfam" id="NF011620">
    <property type="entry name" value="PRK15046.1"/>
    <property type="match status" value="1"/>
</dbReference>
<dbReference type="GO" id="GO:0030975">
    <property type="term" value="F:thiamine binding"/>
    <property type="evidence" value="ECO:0007669"/>
    <property type="project" value="TreeGrafter"/>
</dbReference>
<dbReference type="Proteomes" id="UP000503540">
    <property type="component" value="Chromosome"/>
</dbReference>
<dbReference type="Pfam" id="PF13531">
    <property type="entry name" value="SBP_bac_11"/>
    <property type="match status" value="1"/>
</dbReference>
<evidence type="ECO:0000256" key="1">
    <source>
        <dbReference type="ARBA" id="ARBA00004418"/>
    </source>
</evidence>
<comment type="subcellular location">
    <subcellularLocation>
        <location evidence="1">Periplasm</location>
    </subcellularLocation>
</comment>
<reference evidence="6 7" key="1">
    <citation type="journal article" date="2019" name="ACS Chem. Biol.">
        <title>Identification and Mobilization of a Cryptic Antibiotic Biosynthesis Gene Locus from a Human-Pathogenic Nocardia Isolate.</title>
        <authorList>
            <person name="Herisse M."/>
            <person name="Ishida K."/>
            <person name="Porter J.L."/>
            <person name="Howden B."/>
            <person name="Hertweck C."/>
            <person name="Stinear T.P."/>
            <person name="Pidot S.J."/>
        </authorList>
    </citation>
    <scope>NUCLEOTIDE SEQUENCE [LARGE SCALE GENOMIC DNA]</scope>
    <source>
        <strain evidence="6 7">AUSMDU00012717</strain>
    </source>
</reference>
<evidence type="ECO:0000313" key="6">
    <source>
        <dbReference type="EMBL" id="QIS14379.1"/>
    </source>
</evidence>
<keyword evidence="3 5" id="KW-0732">Signal</keyword>
<feature type="chain" id="PRO_5026180575" evidence="5">
    <location>
        <begin position="26"/>
        <end position="350"/>
    </location>
</feature>
<feature type="signal peptide" evidence="5">
    <location>
        <begin position="1"/>
        <end position="25"/>
    </location>
</feature>
<keyword evidence="4" id="KW-0574">Periplasm</keyword>
<dbReference type="SUPFAM" id="SSF53850">
    <property type="entry name" value="Periplasmic binding protein-like II"/>
    <property type="match status" value="1"/>
</dbReference>
<keyword evidence="7" id="KW-1185">Reference proteome</keyword>
<gene>
    <name evidence="6" type="ORF">F5544_32710</name>
</gene>
<dbReference type="GO" id="GO:0030288">
    <property type="term" value="C:outer membrane-bounded periplasmic space"/>
    <property type="evidence" value="ECO:0007669"/>
    <property type="project" value="TreeGrafter"/>
</dbReference>
<dbReference type="PANTHER" id="PTHR30006:SF3">
    <property type="entry name" value="THIAMINE-BINDING PERIPLASMIC PROTEIN"/>
    <property type="match status" value="1"/>
</dbReference>
<protein>
    <submittedName>
        <fullName evidence="6">2-aminoethylphosphonate ABC transporter substrate-binding protein</fullName>
    </submittedName>
</protein>
<dbReference type="PROSITE" id="PS51257">
    <property type="entry name" value="PROKAR_LIPOPROTEIN"/>
    <property type="match status" value="1"/>
</dbReference>
<sequence length="350" mass="36617">MRTSTTRLSRTLTKSALLLAATATAATFTAACGGTGNSGSGDKTVTVYSADGMEDWYKGQFDKFKAKTGISVNVVTAGSGEVVNRVEKEQSNPQADLVVTLPPFIQKADAAGLLQPSGVDTSAYPATAKDPNGKYVTLADNYLNFIANTSVDAGKLTWDDLLKPEYKGKLQYSTPGQAGDGTAVLVLLQQLRGKQGALDYLKQLQANNVGPSSSTGKLQPKVDKGELLIANGDVQMNSDSVKSGSKFTIFFPAGADGKRSTIPVPYVLGLAKGAPHTDAAKKLMDYLLSKEVQATLGPDATAVSDRTDLRDAAGGPAAVIKGVEVLHPDWNEVLADLTADIDAYNRAIGG</sequence>
<dbReference type="AlphaFoldDB" id="A0A6G9YM72"/>
<name>A0A6G9YM72_9NOCA</name>
<dbReference type="GO" id="GO:0015888">
    <property type="term" value="P:thiamine transport"/>
    <property type="evidence" value="ECO:0007669"/>
    <property type="project" value="TreeGrafter"/>
</dbReference>
<evidence type="ECO:0000313" key="7">
    <source>
        <dbReference type="Proteomes" id="UP000503540"/>
    </source>
</evidence>
<keyword evidence="2" id="KW-0813">Transport</keyword>
<dbReference type="KEGG" id="nah:F5544_32710"/>
<dbReference type="Gene3D" id="3.40.190.10">
    <property type="entry name" value="Periplasmic binding protein-like II"/>
    <property type="match status" value="2"/>
</dbReference>
<proteinExistence type="predicted"/>
<evidence type="ECO:0000256" key="2">
    <source>
        <dbReference type="ARBA" id="ARBA00022448"/>
    </source>
</evidence>
<accession>A0A6G9YM72</accession>
<organism evidence="6 7">
    <name type="scientific">Nocardia arthritidis</name>
    <dbReference type="NCBI Taxonomy" id="228602"/>
    <lineage>
        <taxon>Bacteria</taxon>
        <taxon>Bacillati</taxon>
        <taxon>Actinomycetota</taxon>
        <taxon>Actinomycetes</taxon>
        <taxon>Mycobacteriales</taxon>
        <taxon>Nocardiaceae</taxon>
        <taxon>Nocardia</taxon>
    </lineage>
</organism>
<evidence type="ECO:0000256" key="3">
    <source>
        <dbReference type="ARBA" id="ARBA00022729"/>
    </source>
</evidence>
<dbReference type="GO" id="GO:0030976">
    <property type="term" value="F:thiamine pyrophosphate binding"/>
    <property type="evidence" value="ECO:0007669"/>
    <property type="project" value="TreeGrafter"/>
</dbReference>
<dbReference type="RefSeq" id="WP_174867454.1">
    <property type="nucleotide sequence ID" value="NZ_CP046172.1"/>
</dbReference>
<dbReference type="EMBL" id="CP046172">
    <property type="protein sequence ID" value="QIS14379.1"/>
    <property type="molecule type" value="Genomic_DNA"/>
</dbReference>
<evidence type="ECO:0000256" key="4">
    <source>
        <dbReference type="ARBA" id="ARBA00022764"/>
    </source>
</evidence>
<dbReference type="PANTHER" id="PTHR30006">
    <property type="entry name" value="THIAMINE-BINDING PERIPLASMIC PROTEIN-RELATED"/>
    <property type="match status" value="1"/>
</dbReference>